<organism evidence="2">
    <name type="scientific">Timema genevievae</name>
    <name type="common">Walking stick</name>
    <dbReference type="NCBI Taxonomy" id="629358"/>
    <lineage>
        <taxon>Eukaryota</taxon>
        <taxon>Metazoa</taxon>
        <taxon>Ecdysozoa</taxon>
        <taxon>Arthropoda</taxon>
        <taxon>Hexapoda</taxon>
        <taxon>Insecta</taxon>
        <taxon>Pterygota</taxon>
        <taxon>Neoptera</taxon>
        <taxon>Polyneoptera</taxon>
        <taxon>Phasmatodea</taxon>
        <taxon>Timematodea</taxon>
        <taxon>Timematoidea</taxon>
        <taxon>Timematidae</taxon>
        <taxon>Timema</taxon>
    </lineage>
</organism>
<reference evidence="2" key="1">
    <citation type="submission" date="2020-11" db="EMBL/GenBank/DDBJ databases">
        <authorList>
            <person name="Tran Van P."/>
        </authorList>
    </citation>
    <scope>NUCLEOTIDE SEQUENCE</scope>
</reference>
<evidence type="ECO:0000256" key="1">
    <source>
        <dbReference type="SAM" id="MobiDB-lite"/>
    </source>
</evidence>
<proteinExistence type="predicted"/>
<sequence>MSAVSKKSAVNCQSAPKKPWGYCSRQENIIFSGVWWSAAREASLVKTTCDMFSPTWALFDQSYICSALLCMPHTGINASYYMFSIHVCSLILVGPVLVPEAVSVSYSSKLILNDGEKVYPHLYGGSMENHFGKRKNLITFDRDSNLDFPVIGSLVYYDSSILDHRPPKWYQRMSKPEGRRLKELVYLWINAGLIIKKRTTEHSNQKGHRFDSNVQMSEREY</sequence>
<name>A0A7R9PIS4_TIMGE</name>
<gene>
    <name evidence="2" type="ORF">TGEB3V08_LOCUS2621</name>
</gene>
<dbReference type="EMBL" id="OE839784">
    <property type="protein sequence ID" value="CAD7588575.1"/>
    <property type="molecule type" value="Genomic_DNA"/>
</dbReference>
<evidence type="ECO:0000313" key="2">
    <source>
        <dbReference type="EMBL" id="CAD7588575.1"/>
    </source>
</evidence>
<feature type="region of interest" description="Disordered" evidence="1">
    <location>
        <begin position="200"/>
        <end position="221"/>
    </location>
</feature>
<accession>A0A7R9PIS4</accession>
<dbReference type="AlphaFoldDB" id="A0A7R9PIS4"/>
<protein>
    <submittedName>
        <fullName evidence="2">Uncharacterized protein</fullName>
    </submittedName>
</protein>